<dbReference type="InterPro" id="IPR035969">
    <property type="entry name" value="Rab-GAP_TBC_sf"/>
</dbReference>
<accession>A0A1E5V629</accession>
<feature type="domain" description="Rab-GAP TBC" evidence="2">
    <location>
        <begin position="1"/>
        <end position="260"/>
    </location>
</feature>
<dbReference type="Gene3D" id="1.10.472.80">
    <property type="entry name" value="Ypt/Rab-GAP domain of gyp1p, domain 3"/>
    <property type="match status" value="1"/>
</dbReference>
<dbReference type="STRING" id="888268.A0A1E5V629"/>
<dbReference type="GO" id="GO:0005096">
    <property type="term" value="F:GTPase activator activity"/>
    <property type="evidence" value="ECO:0007669"/>
    <property type="project" value="TreeGrafter"/>
</dbReference>
<dbReference type="Proteomes" id="UP000095767">
    <property type="component" value="Unassembled WGS sequence"/>
</dbReference>
<dbReference type="Pfam" id="PF03168">
    <property type="entry name" value="LEA_2"/>
    <property type="match status" value="1"/>
</dbReference>
<sequence length="591" mass="65549">MMRWGSSGQAADSFYQVRPDCSQNVPGTKFKIKVTAYASSFLPVPDWFEIQAPAALVSGRQDIERSEMACCVYAMQYARWKEECREMDSHVGSGKIITAPIITEDGFPIKDPLVLLEAASDTQVTSTSSSGVEVNDSTNRVTDKQIIDWKLTLHQIGMSDLCSPMIVLLNDEADAFWCFERLMRRLRGNFRCTQQSVGVENQLQHLASIIQVLDPKLHDHLERLGGGDYLFAFRMFMVLFRRELSFGDSLYLWEMMWALEYDPDIFSTYEETGAASHRIVGLKPKLKSIRQFGKYERENMKNGAYDGDGPVPISVFLVASVLKENSPKLLQEARGIDDVIRILNDVNGELDAKRACAIALKLHRKYLKKQLISMHHQGGGGSTAASSSRARRIARRTRDSCAAALANTLCSLLLGLLLVAAVVLFVLWLGLRPHRPRFNIASFSVAGGLDPDSSPAGASLAFNVTDRNPNRHIGIYYDAMHASVHFYDALFASGPAFAAGWYQPNKTTTYIAGLLDVLGPATTDASWPSFSAAVRAGRVLLRLQLTTAIRFRVTNAFHSGRQRMHVSCNLLVGTDGNLLPESVGIACDRYF</sequence>
<reference evidence="3 4" key="1">
    <citation type="submission" date="2016-09" db="EMBL/GenBank/DDBJ databases">
        <title>The draft genome of Dichanthelium oligosanthes: A C3 panicoid grass species.</title>
        <authorList>
            <person name="Studer A.J."/>
            <person name="Schnable J.C."/>
            <person name="Brutnell T.P."/>
        </authorList>
    </citation>
    <scope>NUCLEOTIDE SEQUENCE [LARGE SCALE GENOMIC DNA]</scope>
    <source>
        <strain evidence="4">cv. Kellogg 1175</strain>
        <tissue evidence="3">Leaf</tissue>
    </source>
</reference>
<keyword evidence="1" id="KW-0812">Transmembrane</keyword>
<evidence type="ECO:0000259" key="2">
    <source>
        <dbReference type="PROSITE" id="PS50086"/>
    </source>
</evidence>
<organism evidence="3 4">
    <name type="scientific">Dichanthelium oligosanthes</name>
    <dbReference type="NCBI Taxonomy" id="888268"/>
    <lineage>
        <taxon>Eukaryota</taxon>
        <taxon>Viridiplantae</taxon>
        <taxon>Streptophyta</taxon>
        <taxon>Embryophyta</taxon>
        <taxon>Tracheophyta</taxon>
        <taxon>Spermatophyta</taxon>
        <taxon>Magnoliopsida</taxon>
        <taxon>Liliopsida</taxon>
        <taxon>Poales</taxon>
        <taxon>Poaceae</taxon>
        <taxon>PACMAD clade</taxon>
        <taxon>Panicoideae</taxon>
        <taxon>Panicodae</taxon>
        <taxon>Paniceae</taxon>
        <taxon>Dichantheliinae</taxon>
        <taxon>Dichanthelium</taxon>
    </lineage>
</organism>
<dbReference type="PANTHER" id="PTHR22957">
    <property type="entry name" value="TBC1 DOMAIN FAMILY MEMBER GTPASE-ACTIVATING PROTEIN"/>
    <property type="match status" value="1"/>
</dbReference>
<evidence type="ECO:0000313" key="3">
    <source>
        <dbReference type="EMBL" id="OEL20606.1"/>
    </source>
</evidence>
<dbReference type="OrthoDB" id="10264062at2759"/>
<dbReference type="AlphaFoldDB" id="A0A1E5V629"/>
<dbReference type="PANTHER" id="PTHR22957:SF597">
    <property type="entry name" value="RAB-GAP TBC DOMAIN-CONTAINING PROTEIN"/>
    <property type="match status" value="1"/>
</dbReference>
<dbReference type="InterPro" id="IPR004864">
    <property type="entry name" value="LEA_2"/>
</dbReference>
<evidence type="ECO:0000313" key="4">
    <source>
        <dbReference type="Proteomes" id="UP000095767"/>
    </source>
</evidence>
<feature type="transmembrane region" description="Helical" evidence="1">
    <location>
        <begin position="404"/>
        <end position="429"/>
    </location>
</feature>
<dbReference type="SUPFAM" id="SSF47923">
    <property type="entry name" value="Ypt/Rab-GAP domain of gyp1p"/>
    <property type="match status" value="1"/>
</dbReference>
<dbReference type="PROSITE" id="PS50086">
    <property type="entry name" value="TBC_RABGAP"/>
    <property type="match status" value="1"/>
</dbReference>
<keyword evidence="1" id="KW-0472">Membrane</keyword>
<keyword evidence="1" id="KW-1133">Transmembrane helix</keyword>
<gene>
    <name evidence="3" type="ORF">BAE44_0018375</name>
</gene>
<evidence type="ECO:0000256" key="1">
    <source>
        <dbReference type="SAM" id="Phobius"/>
    </source>
</evidence>
<dbReference type="InterPro" id="IPR000195">
    <property type="entry name" value="Rab-GAP-TBC_dom"/>
</dbReference>
<dbReference type="EMBL" id="LWDX02050188">
    <property type="protein sequence ID" value="OEL20606.1"/>
    <property type="molecule type" value="Genomic_DNA"/>
</dbReference>
<name>A0A1E5V629_9POAL</name>
<protein>
    <recommendedName>
        <fullName evidence="2">Rab-GAP TBC domain-containing protein</fullName>
    </recommendedName>
</protein>
<dbReference type="SMART" id="SM00164">
    <property type="entry name" value="TBC"/>
    <property type="match status" value="1"/>
</dbReference>
<comment type="caution">
    <text evidence="3">The sequence shown here is derived from an EMBL/GenBank/DDBJ whole genome shotgun (WGS) entry which is preliminary data.</text>
</comment>
<proteinExistence type="predicted"/>
<keyword evidence="4" id="KW-1185">Reference proteome</keyword>
<dbReference type="Pfam" id="PF00566">
    <property type="entry name" value="RabGAP-TBC"/>
    <property type="match status" value="1"/>
</dbReference>
<dbReference type="Gene3D" id="1.10.8.270">
    <property type="entry name" value="putative rabgap domain of human tbc1 domain family member 14 like domains"/>
    <property type="match status" value="1"/>
</dbReference>